<reference evidence="7" key="1">
    <citation type="submission" date="2025-08" db="UniProtKB">
        <authorList>
            <consortium name="Ensembl"/>
        </authorList>
    </citation>
    <scope>IDENTIFICATION</scope>
</reference>
<dbReference type="InterPro" id="IPR052443">
    <property type="entry name" value="E3_ubiq-ligase_RNF220-like"/>
</dbReference>
<dbReference type="PANTHER" id="PTHR13459:SF1">
    <property type="entry name" value="E3 UBIQUITIN-PROTEIN LIGASE RNF220 ISOFORM X1"/>
    <property type="match status" value="1"/>
</dbReference>
<protein>
    <submittedName>
        <fullName evidence="7">Ring finger protein 220</fullName>
    </submittedName>
</protein>
<keyword evidence="8" id="KW-1185">Reference proteome</keyword>
<organism evidence="7 8">
    <name type="scientific">Eptatretus burgeri</name>
    <name type="common">Inshore hagfish</name>
    <dbReference type="NCBI Taxonomy" id="7764"/>
    <lineage>
        <taxon>Eukaryota</taxon>
        <taxon>Metazoa</taxon>
        <taxon>Chordata</taxon>
        <taxon>Craniata</taxon>
        <taxon>Vertebrata</taxon>
        <taxon>Cyclostomata</taxon>
        <taxon>Myxini</taxon>
        <taxon>Myxiniformes</taxon>
        <taxon>Myxinidae</taxon>
        <taxon>Eptatretinae</taxon>
        <taxon>Eptatretus</taxon>
    </lineage>
</organism>
<dbReference type="GO" id="GO:0016567">
    <property type="term" value="P:protein ubiquitination"/>
    <property type="evidence" value="ECO:0007669"/>
    <property type="project" value="TreeGrafter"/>
</dbReference>
<keyword evidence="3" id="KW-0862">Zinc</keyword>
<proteinExistence type="predicted"/>
<dbReference type="InterPro" id="IPR031824">
    <property type="entry name" value="RNF220_mid"/>
</dbReference>
<evidence type="ECO:0000313" key="8">
    <source>
        <dbReference type="Proteomes" id="UP000694388"/>
    </source>
</evidence>
<dbReference type="Gene3D" id="3.30.40.10">
    <property type="entry name" value="Zinc/RING finger domain, C3HC4 (zinc finger)"/>
    <property type="match status" value="1"/>
</dbReference>
<evidence type="ECO:0000256" key="3">
    <source>
        <dbReference type="ARBA" id="ARBA00022833"/>
    </source>
</evidence>
<feature type="region of interest" description="Disordered" evidence="5">
    <location>
        <begin position="519"/>
        <end position="549"/>
    </location>
</feature>
<keyword evidence="2 4" id="KW-0863">Zinc-finger</keyword>
<evidence type="ECO:0000256" key="5">
    <source>
        <dbReference type="SAM" id="MobiDB-lite"/>
    </source>
</evidence>
<dbReference type="Pfam" id="PF15926">
    <property type="entry name" value="RNF220"/>
    <property type="match status" value="1"/>
</dbReference>
<dbReference type="GeneTree" id="ENSGT00390000016573"/>
<dbReference type="GO" id="GO:0008270">
    <property type="term" value="F:zinc ion binding"/>
    <property type="evidence" value="ECO:0007669"/>
    <property type="project" value="UniProtKB-KW"/>
</dbReference>
<dbReference type="InterPro" id="IPR013083">
    <property type="entry name" value="Znf_RING/FYVE/PHD"/>
</dbReference>
<evidence type="ECO:0000256" key="4">
    <source>
        <dbReference type="PROSITE-ProRule" id="PRU00175"/>
    </source>
</evidence>
<accession>A0A8C4R043</accession>
<evidence type="ECO:0000256" key="1">
    <source>
        <dbReference type="ARBA" id="ARBA00022723"/>
    </source>
</evidence>
<reference evidence="7" key="2">
    <citation type="submission" date="2025-09" db="UniProtKB">
        <authorList>
            <consortium name="Ensembl"/>
        </authorList>
    </citation>
    <scope>IDENTIFICATION</scope>
</reference>
<feature type="compositionally biased region" description="Basic and acidic residues" evidence="5">
    <location>
        <begin position="527"/>
        <end position="549"/>
    </location>
</feature>
<evidence type="ECO:0000256" key="2">
    <source>
        <dbReference type="ARBA" id="ARBA00022771"/>
    </source>
</evidence>
<evidence type="ECO:0000313" key="7">
    <source>
        <dbReference type="Ensembl" id="ENSEBUP00000022380.1"/>
    </source>
</evidence>
<feature type="compositionally biased region" description="Acidic residues" evidence="5">
    <location>
        <begin position="451"/>
        <end position="461"/>
    </location>
</feature>
<dbReference type="Ensembl" id="ENSEBUT00000022956.1">
    <property type="protein sequence ID" value="ENSEBUP00000022380.1"/>
    <property type="gene ID" value="ENSEBUG00000013788.1"/>
</dbReference>
<dbReference type="PANTHER" id="PTHR13459">
    <property type="entry name" value="E3 UBIQUITIN-PROTEIN LIGASE RNF220 ISOFORM X1"/>
    <property type="match status" value="1"/>
</dbReference>
<name>A0A8C4R043_EPTBU</name>
<dbReference type="Pfam" id="PF13923">
    <property type="entry name" value="zf-C3HC4_2"/>
    <property type="match status" value="1"/>
</dbReference>
<dbReference type="OMA" id="EDRNDRX"/>
<keyword evidence="1" id="KW-0479">Metal-binding</keyword>
<dbReference type="PROSITE" id="PS50089">
    <property type="entry name" value="ZF_RING_2"/>
    <property type="match status" value="1"/>
</dbReference>
<dbReference type="CDD" id="cd16563">
    <property type="entry name" value="RING-HC_RNF220"/>
    <property type="match status" value="1"/>
</dbReference>
<dbReference type="InterPro" id="IPR001841">
    <property type="entry name" value="Znf_RING"/>
</dbReference>
<dbReference type="GO" id="GO:0061630">
    <property type="term" value="F:ubiquitin protein ligase activity"/>
    <property type="evidence" value="ECO:0007669"/>
    <property type="project" value="TreeGrafter"/>
</dbReference>
<dbReference type="Proteomes" id="UP000694388">
    <property type="component" value="Unplaced"/>
</dbReference>
<dbReference type="InterPro" id="IPR040178">
    <property type="entry name" value="RNF220_RING"/>
</dbReference>
<dbReference type="SUPFAM" id="SSF57850">
    <property type="entry name" value="RING/U-box"/>
    <property type="match status" value="1"/>
</dbReference>
<feature type="region of interest" description="Disordered" evidence="5">
    <location>
        <begin position="305"/>
        <end position="333"/>
    </location>
</feature>
<feature type="region of interest" description="Disordered" evidence="5">
    <location>
        <begin position="425"/>
        <end position="500"/>
    </location>
</feature>
<sequence length="630" mass="68601">MREAWNHAGILEQGAKEILRMDLPRSAVAAFRMENSSYLPNPLTSPALMVLASTAEAARDPSRSFGTPVGVDKDPVHIPFTNGSSYAFASLYHRQAAAAYSGRDFPPHQLLHLHPQFTAAAATPPGLGLLGHSTVGAFRPFASAAEEREAAAVAAAAYHHSAFTPAKRLKGVISPPDSEGNGVLHLRFSEAEDFASAVATPTAPQPPPRPVASPASLKLEEHGKMAFTVAGLVADRDSSPSPQEGRLQWCRKKTVLYDGLGPATCPVCQVTLRPADLREHLEQEVTTLRQLFSAKKPALREALLGGISKQPSPCSSNDRRRDGELPSLSPISSEDVQLSDRYQTFLRVRANRQSRLNGPPVGRNMVTQMISSVNLCARIGKNKRKKTSEDAQFDGLTGHDDDDLEVEVERRGVGRFEDYEWCRQPRLPPGKAPSTVQGGPCSHLDNHDSDADLDVDGDDTLDYGKPQYSETDVIPCGGGIERQEMQEPGTPRSTGNCGDASPGTGRILADCSSWPADEATSSGYLDGDVRGSEQNKGEESESDKARRSEEAGMVTIAALKVRILELEKDLKREHKYKCLICMDCYSLPLTSIQCWHVHCEECWMRTLGAKKLCPQCNTITSPSDLRRIFL</sequence>
<dbReference type="AlphaFoldDB" id="A0A8C4R043"/>
<feature type="domain" description="RING-type" evidence="6">
    <location>
        <begin position="578"/>
        <end position="617"/>
    </location>
</feature>
<evidence type="ECO:0000259" key="6">
    <source>
        <dbReference type="PROSITE" id="PS50089"/>
    </source>
</evidence>